<evidence type="ECO:0000313" key="5">
    <source>
        <dbReference type="EMBL" id="MFA9950479.1"/>
    </source>
</evidence>
<evidence type="ECO:0000256" key="3">
    <source>
        <dbReference type="ARBA" id="ARBA00022679"/>
    </source>
</evidence>
<evidence type="ECO:0000256" key="2">
    <source>
        <dbReference type="ARBA" id="ARBA00022676"/>
    </source>
</evidence>
<organism evidence="5 6">
    <name type="scientific">Dentiradicibacter hellwigii</name>
    <dbReference type="NCBI Taxonomy" id="3149053"/>
    <lineage>
        <taxon>Bacteria</taxon>
        <taxon>Pseudomonadati</taxon>
        <taxon>Pseudomonadota</taxon>
        <taxon>Betaproteobacteria</taxon>
        <taxon>Rhodocyclales</taxon>
        <taxon>Rhodocyclaceae</taxon>
        <taxon>Dentiradicibacter</taxon>
    </lineage>
</organism>
<reference evidence="6" key="1">
    <citation type="submission" date="2024-06" db="EMBL/GenBank/DDBJ databases">
        <title>Radixoralia hellwigii gen. nov., sp nov., isolated from a root canal in the human oral cavity.</title>
        <authorList>
            <person name="Bartsch S."/>
            <person name="Wittmer A."/>
            <person name="Schulz A.-K."/>
            <person name="Neumann-Schaal M."/>
            <person name="Wolf J."/>
            <person name="Gronow S."/>
            <person name="Tennert C."/>
            <person name="Haecker G."/>
            <person name="Cieplik F."/>
            <person name="Al-Ahmad A."/>
        </authorList>
    </citation>
    <scope>NUCLEOTIDE SEQUENCE [LARGE SCALE GENOMIC DNA]</scope>
    <source>
        <strain evidence="6">Wk13</strain>
    </source>
</reference>
<proteinExistence type="inferred from homology"/>
<dbReference type="Proteomes" id="UP001574673">
    <property type="component" value="Unassembled WGS sequence"/>
</dbReference>
<dbReference type="InterPro" id="IPR050834">
    <property type="entry name" value="Glycosyltransf_2"/>
</dbReference>
<dbReference type="Gene3D" id="3.90.550.10">
    <property type="entry name" value="Spore Coat Polysaccharide Biosynthesis Protein SpsA, Chain A"/>
    <property type="match status" value="1"/>
</dbReference>
<dbReference type="CDD" id="cd04196">
    <property type="entry name" value="GT_2_like_d"/>
    <property type="match status" value="1"/>
</dbReference>
<accession>A0ABV4UFS7</accession>
<gene>
    <name evidence="5" type="ORF">ABCS64_09155</name>
</gene>
<evidence type="ECO:0000313" key="6">
    <source>
        <dbReference type="Proteomes" id="UP001574673"/>
    </source>
</evidence>
<dbReference type="EMBL" id="JBEUWX010000002">
    <property type="protein sequence ID" value="MFA9950479.1"/>
    <property type="molecule type" value="Genomic_DNA"/>
</dbReference>
<sequence length="328" mass="36782">MLCVPAASCGRNDSVHPDFQDKPAQVAILLCTYQGERFLSEQIDSFLSQTYGSWKVWASDDGSTDGTLGILDAYREKLGHERLAVVHGPGRGFVANFLSLACRDDVQADFYAYADQDDIWLNDKLERAIKWLTSLPRAVPALYCSRTLFVDEENREIGMSALFSKPPAFSNALVQSIGGGNTMVFNAAARALLCQAGADVPAVSHDWWTYMVVAGCGGEVLYDAVPSLRYRQHGDNLVGMNTGVGARFERWRLLWDGRFRRWNEANLIALRRLQERLTPENRKIMDGFSHARTLPRLPGLVALWHSGVHRQSWVDSLGLFVAFFFKKM</sequence>
<keyword evidence="3" id="KW-0808">Transferase</keyword>
<comment type="similarity">
    <text evidence="1">Belongs to the glycosyltransferase 2 family.</text>
</comment>
<comment type="caution">
    <text evidence="5">The sequence shown here is derived from an EMBL/GenBank/DDBJ whole genome shotgun (WGS) entry which is preliminary data.</text>
</comment>
<keyword evidence="6" id="KW-1185">Reference proteome</keyword>
<dbReference type="InterPro" id="IPR029044">
    <property type="entry name" value="Nucleotide-diphossugar_trans"/>
</dbReference>
<dbReference type="Pfam" id="PF00535">
    <property type="entry name" value="Glycos_transf_2"/>
    <property type="match status" value="1"/>
</dbReference>
<dbReference type="PANTHER" id="PTHR43685:SF5">
    <property type="entry name" value="GLYCOSYLTRANSFERASE EPSE-RELATED"/>
    <property type="match status" value="1"/>
</dbReference>
<feature type="domain" description="Glycosyltransferase 2-like" evidence="4">
    <location>
        <begin position="28"/>
        <end position="143"/>
    </location>
</feature>
<evidence type="ECO:0000256" key="1">
    <source>
        <dbReference type="ARBA" id="ARBA00006739"/>
    </source>
</evidence>
<dbReference type="RefSeq" id="WP_418891533.1">
    <property type="nucleotide sequence ID" value="NZ_JBEUWX010000002.1"/>
</dbReference>
<dbReference type="InterPro" id="IPR001173">
    <property type="entry name" value="Glyco_trans_2-like"/>
</dbReference>
<dbReference type="PANTHER" id="PTHR43685">
    <property type="entry name" value="GLYCOSYLTRANSFERASE"/>
    <property type="match status" value="1"/>
</dbReference>
<protein>
    <submittedName>
        <fullName evidence="5">Glycosyltransferase family 2 protein</fullName>
    </submittedName>
</protein>
<evidence type="ECO:0000259" key="4">
    <source>
        <dbReference type="Pfam" id="PF00535"/>
    </source>
</evidence>
<name>A0ABV4UFS7_9RHOO</name>
<dbReference type="SUPFAM" id="SSF53448">
    <property type="entry name" value="Nucleotide-diphospho-sugar transferases"/>
    <property type="match status" value="1"/>
</dbReference>
<keyword evidence="2" id="KW-0328">Glycosyltransferase</keyword>